<dbReference type="PANTHER" id="PTHR37813">
    <property type="entry name" value="FELS-2 PROPHAGE PROTEIN"/>
    <property type="match status" value="1"/>
</dbReference>
<accession>A0A1U9K5I7</accession>
<dbReference type="Gene3D" id="1.20.120.20">
    <property type="entry name" value="Apolipoprotein"/>
    <property type="match status" value="1"/>
</dbReference>
<dbReference type="OrthoDB" id="28713at2"/>
<evidence type="ECO:0000256" key="1">
    <source>
        <dbReference type="SAM" id="Phobius"/>
    </source>
</evidence>
<dbReference type="AlphaFoldDB" id="A0A1U9K5I7"/>
<dbReference type="Pfam" id="PF20155">
    <property type="entry name" value="TMP_3"/>
    <property type="match status" value="1"/>
</dbReference>
<dbReference type="Proteomes" id="UP000188603">
    <property type="component" value="Chromosome"/>
</dbReference>
<dbReference type="EMBL" id="CP019699">
    <property type="protein sequence ID" value="AQS55298.1"/>
    <property type="molecule type" value="Genomic_DNA"/>
</dbReference>
<dbReference type="KEGG" id="ntr:B0W44_05375"/>
<dbReference type="PANTHER" id="PTHR37813:SF1">
    <property type="entry name" value="FELS-2 PROPHAGE PROTEIN"/>
    <property type="match status" value="1"/>
</dbReference>
<keyword evidence="1" id="KW-1133">Transmembrane helix</keyword>
<dbReference type="RefSeq" id="WP_077719119.1">
    <property type="nucleotide sequence ID" value="NZ_CP019699.1"/>
</dbReference>
<organism evidence="3 4">
    <name type="scientific">Novibacillus thermophilus</name>
    <dbReference type="NCBI Taxonomy" id="1471761"/>
    <lineage>
        <taxon>Bacteria</taxon>
        <taxon>Bacillati</taxon>
        <taxon>Bacillota</taxon>
        <taxon>Bacilli</taxon>
        <taxon>Bacillales</taxon>
        <taxon>Thermoactinomycetaceae</taxon>
        <taxon>Novibacillus</taxon>
    </lineage>
</organism>
<dbReference type="SUPFAM" id="SSF48371">
    <property type="entry name" value="ARM repeat"/>
    <property type="match status" value="1"/>
</dbReference>
<dbReference type="STRING" id="1471761.B0W44_05375"/>
<keyword evidence="1" id="KW-0812">Transmembrane</keyword>
<gene>
    <name evidence="3" type="ORF">B0W44_05375</name>
</gene>
<dbReference type="InterPro" id="IPR016024">
    <property type="entry name" value="ARM-type_fold"/>
</dbReference>
<proteinExistence type="predicted"/>
<evidence type="ECO:0000313" key="3">
    <source>
        <dbReference type="EMBL" id="AQS55298.1"/>
    </source>
</evidence>
<evidence type="ECO:0000313" key="4">
    <source>
        <dbReference type="Proteomes" id="UP000188603"/>
    </source>
</evidence>
<feature type="transmembrane region" description="Helical" evidence="1">
    <location>
        <begin position="432"/>
        <end position="452"/>
    </location>
</feature>
<feature type="transmembrane region" description="Helical" evidence="1">
    <location>
        <begin position="399"/>
        <end position="420"/>
    </location>
</feature>
<name>A0A1U9K5I7_9BACL</name>
<evidence type="ECO:0000259" key="2">
    <source>
        <dbReference type="Pfam" id="PF20155"/>
    </source>
</evidence>
<keyword evidence="4" id="KW-1185">Reference proteome</keyword>
<dbReference type="NCBIfam" id="TIGR02675">
    <property type="entry name" value="tape_meas_nterm"/>
    <property type="match status" value="1"/>
</dbReference>
<protein>
    <recommendedName>
        <fullName evidence="2">Tape measure protein N-terminal domain-containing protein</fullName>
    </recommendedName>
</protein>
<sequence>MADGRVVIDVILDDGRVAKGVANIDKSLGGLGQTARRGAAVVGKLAAALGLVYVAKKGIDLVTRSLDGAIDRYDTLNNFPRVMQQMGFDAEASEKAIQRLSDGVQGLPTRLDEVAKTTQRIAIMTGDLDGAVETTLALNNAFLASGASQADAARGLEQYVQMLAKGEVDLQSWRTLQETMGVALNDVAKAFGFAGKSAQNDLYEALKSGEITFDEFNNKLIELSNQTGGFADQARTASGGIRTAWTNLSTWIVTGVADVIGAIDEALGGTGSIESAINNLKPVIQAVFGWMAEMVLVVADRIRMVKDAIDPWLPSINEVRDGFMNVFSALQSFVMPIIQEVVSFIMNVWGQLVAWWQENGNQIMQAAQNAFQFILTIVQAVMPAVQFIIQIVWDAIKNIISGALSVIQGLIQVFTGIFTGDFSQMWEGIKKIFSGAIDLIIGWLSLSFLGGIRKILLNLLKNGVKIVQNMWKNIVNFFKNFGTNAQNLVSNMVMRVLSFFRNLFNQARNIFTSLRASGVSIWNSLRETVLNVVRGIWQGVTQRFRNMLSSVRNTMNNVRSTISNIWNRVMSFFRGINLYKVGRDIIQGLIRGIGSMAAAVWEKAKSIASGIGDTIKKALGVSSPSKLAIWIMEMVGKGLEIGGDRALPGIRKTAQKMGQTATPVPEILKLRGIKPPLGNLMPTASFATASGSASAGSPIFSRAIDNKQPAVIRLVLGRREFETYVDDITEVQDRKSYRLERFRR</sequence>
<feature type="transmembrane region" description="Helical" evidence="1">
    <location>
        <begin position="370"/>
        <end position="392"/>
    </location>
</feature>
<feature type="domain" description="Tape measure protein N-terminal" evidence="2">
    <location>
        <begin position="68"/>
        <end position="256"/>
    </location>
</feature>
<keyword evidence="1" id="KW-0472">Membrane</keyword>
<reference evidence="3 4" key="1">
    <citation type="journal article" date="2015" name="Int. J. Syst. Evol. Microbiol.">
        <title>Novibacillus thermophilus gen. nov., sp. nov., a Gram-staining-negative and moderately thermophilic member of the family Thermoactinomycetaceae.</title>
        <authorList>
            <person name="Yang G."/>
            <person name="Chen J."/>
            <person name="Zhou S."/>
        </authorList>
    </citation>
    <scope>NUCLEOTIDE SEQUENCE [LARGE SCALE GENOMIC DNA]</scope>
    <source>
        <strain evidence="3 4">SG-1</strain>
    </source>
</reference>
<dbReference type="InterPro" id="IPR013491">
    <property type="entry name" value="Tape_meas_N"/>
</dbReference>